<accession>A0A067SC42</accession>
<evidence type="ECO:0000313" key="2">
    <source>
        <dbReference type="EMBL" id="KDR67542.1"/>
    </source>
</evidence>
<evidence type="ECO:0000259" key="1">
    <source>
        <dbReference type="Pfam" id="PF12770"/>
    </source>
</evidence>
<dbReference type="PANTHER" id="PTHR19959">
    <property type="entry name" value="KINESIN LIGHT CHAIN"/>
    <property type="match status" value="1"/>
</dbReference>
<proteinExistence type="predicted"/>
<dbReference type="EMBL" id="KL142414">
    <property type="protein sequence ID" value="KDR67542.1"/>
    <property type="molecule type" value="Genomic_DNA"/>
</dbReference>
<dbReference type="HOGENOM" id="CLU_001305_0_1_1"/>
<sequence>MESKSLPTLRDGNGLQIVEAEHGLESVSAVEASSGKNQEANEDWETASESIVLASSLMVECKEELSPANLETAIFLLREALNSCSENCAHRLDILGDLASALVMRFIHSDQPNDITESMLFRGQILGESTDSEAQDLTVVNTAANEQDDGDMLDNIEVAKTSLIDFFEASSLDAINTVIFLLENSLTNRLLTASQKFTAFTTLADGLYIRFHHSHDISDLDNAISNLRDALGHCIQRNLGKRPVIYLRICAMLAARFDSTRDIVDLQTALSHFVDIEIPEAEIDTELLGNLAFAECLYQQFRDVSSNLDDLNTAIAFFRTGIARLPTGGENYSTTLNNLASALVDRFEVGYQETRQSDLEEAISLYRDVIDFQPPPHPFRSRSFNNLALALGSRFSFGGLGSDLDEAISLHREALILRPPPDPNRPFSLVNLANSLSTRYEKGGDRKDLEEAILLQRQALELFPHSHPNRHHALGNLGSALGDRFHIERQKRDLDEAIILQRQAFNLRPQPHLNHPNSLNNLSVALFARFQVEGSLDDLDEAISLDREALGLLPQLHRHRPESVSNLGILLLARFGKRNRADDLDEAIYLHRQSLDLRPHPHPTRFNSLRQLAEAVSTRYEQRNQKGDLDEAVLLYRLSLELRPPPHPDASYTLTGLGRLLMRAHTQSVDDSDYMTEAMSSFSAATQCISLTPTQKVRAARAWSDYADLHRHPSAIAAYGYLLQILPELAALSLDIQSRQEALTARSDGLARKAASCAIRLENLEKAVEFLETGRAIFWGQTLHLRSPFDDLRKVAPELGQRLQDVATALEHGSRRDAFAETLDNRRKLSLEAEESRLASIEAKWTNTLDEVRKLKRFENFMKPRDFSSLRAAANEGPVVMLVSNDFCSDCLILTSTTVHHIALPSLPTEELHKLVYLIQAAASHSEIQRSTIEDGLETTSTLTPDVAEIIRNWMHIEEERGMRLEGNHIPSDAIFKSVLKTLWKEVVKPVIDFLDLQSESPPVLHWCPTGLFTFLPIHAAGSYDTVSTTECTSDYITSSYTPTLGIRCDPTTEAPQSSQKFKMMVIVDSKRLAYTRLELERIKAHAPSDYLVELGTAAAPANVEAVLSGLSTASIVHFACHGMQHRSKPLNSALLVEDGQVTISRIMQQPLPNGSLAFLGACETAMGDGNLPDEAISLGASLLFSGFRSVVATMWEMHDEDGPTISDAFYKEIFHDFEDKSSQIRDSAKALHIAVKKLRAKNVSFSRWVPFVHMGK</sequence>
<name>A0A067SC42_GALM3</name>
<dbReference type="AlphaFoldDB" id="A0A067SC42"/>
<protein>
    <recommendedName>
        <fullName evidence="1">CHAT domain-containing protein</fullName>
    </recommendedName>
</protein>
<dbReference type="InterPro" id="IPR011990">
    <property type="entry name" value="TPR-like_helical_dom_sf"/>
</dbReference>
<organism evidence="2 3">
    <name type="scientific">Galerina marginata (strain CBS 339.88)</name>
    <dbReference type="NCBI Taxonomy" id="685588"/>
    <lineage>
        <taxon>Eukaryota</taxon>
        <taxon>Fungi</taxon>
        <taxon>Dikarya</taxon>
        <taxon>Basidiomycota</taxon>
        <taxon>Agaricomycotina</taxon>
        <taxon>Agaricomycetes</taxon>
        <taxon>Agaricomycetidae</taxon>
        <taxon>Agaricales</taxon>
        <taxon>Agaricineae</taxon>
        <taxon>Strophariaceae</taxon>
        <taxon>Galerina</taxon>
    </lineage>
</organism>
<gene>
    <name evidence="2" type="ORF">GALMADRAFT_105794</name>
</gene>
<dbReference type="SUPFAM" id="SSF81901">
    <property type="entry name" value="HCP-like"/>
    <property type="match status" value="1"/>
</dbReference>
<feature type="domain" description="CHAT" evidence="1">
    <location>
        <begin position="979"/>
        <end position="1257"/>
    </location>
</feature>
<dbReference type="Pfam" id="PF13374">
    <property type="entry name" value="TPR_10"/>
    <property type="match status" value="2"/>
</dbReference>
<dbReference type="Proteomes" id="UP000027222">
    <property type="component" value="Unassembled WGS sequence"/>
</dbReference>
<dbReference type="Pfam" id="PF12770">
    <property type="entry name" value="CHAT"/>
    <property type="match status" value="1"/>
</dbReference>
<dbReference type="PANTHER" id="PTHR19959:SF119">
    <property type="entry name" value="FUNGAL LIPASE-LIKE DOMAIN-CONTAINING PROTEIN"/>
    <property type="match status" value="1"/>
</dbReference>
<keyword evidence="3" id="KW-1185">Reference proteome</keyword>
<dbReference type="InterPro" id="IPR024983">
    <property type="entry name" value="CHAT_dom"/>
</dbReference>
<dbReference type="OrthoDB" id="9991317at2759"/>
<reference evidence="3" key="1">
    <citation type="journal article" date="2014" name="Proc. Natl. Acad. Sci. U.S.A.">
        <title>Extensive sampling of basidiomycete genomes demonstrates inadequacy of the white-rot/brown-rot paradigm for wood decay fungi.</title>
        <authorList>
            <person name="Riley R."/>
            <person name="Salamov A.A."/>
            <person name="Brown D.W."/>
            <person name="Nagy L.G."/>
            <person name="Floudas D."/>
            <person name="Held B.W."/>
            <person name="Levasseur A."/>
            <person name="Lombard V."/>
            <person name="Morin E."/>
            <person name="Otillar R."/>
            <person name="Lindquist E.A."/>
            <person name="Sun H."/>
            <person name="LaButti K.M."/>
            <person name="Schmutz J."/>
            <person name="Jabbour D."/>
            <person name="Luo H."/>
            <person name="Baker S.E."/>
            <person name="Pisabarro A.G."/>
            <person name="Walton J.D."/>
            <person name="Blanchette R.A."/>
            <person name="Henrissat B."/>
            <person name="Martin F."/>
            <person name="Cullen D."/>
            <person name="Hibbett D.S."/>
            <person name="Grigoriev I.V."/>
        </authorList>
    </citation>
    <scope>NUCLEOTIDE SEQUENCE [LARGE SCALE GENOMIC DNA]</scope>
    <source>
        <strain evidence="3">CBS 339.88</strain>
    </source>
</reference>
<evidence type="ECO:0000313" key="3">
    <source>
        <dbReference type="Proteomes" id="UP000027222"/>
    </source>
</evidence>
<dbReference type="Gene3D" id="1.25.40.10">
    <property type="entry name" value="Tetratricopeptide repeat domain"/>
    <property type="match status" value="2"/>
</dbReference>
<dbReference type="STRING" id="685588.A0A067SC42"/>